<name>A0ABR1C8E0_NECAM</name>
<reference evidence="2 3" key="1">
    <citation type="submission" date="2023-08" db="EMBL/GenBank/DDBJ databases">
        <title>A Necator americanus chromosomal reference genome.</title>
        <authorList>
            <person name="Ilik V."/>
            <person name="Petrzelkova K.J."/>
            <person name="Pardy F."/>
            <person name="Fuh T."/>
            <person name="Niatou-Singa F.S."/>
            <person name="Gouil Q."/>
            <person name="Baker L."/>
            <person name="Ritchie M.E."/>
            <person name="Jex A.R."/>
            <person name="Gazzola D."/>
            <person name="Li H."/>
            <person name="Toshio Fujiwara R."/>
            <person name="Zhan B."/>
            <person name="Aroian R.V."/>
            <person name="Pafco B."/>
            <person name="Schwarz E.M."/>
        </authorList>
    </citation>
    <scope>NUCLEOTIDE SEQUENCE [LARGE SCALE GENOMIC DNA]</scope>
    <source>
        <strain evidence="2 3">Aroian</strain>
        <tissue evidence="2">Whole animal</tissue>
    </source>
</reference>
<evidence type="ECO:0000313" key="2">
    <source>
        <dbReference type="EMBL" id="KAK6733526.1"/>
    </source>
</evidence>
<feature type="signal peptide" evidence="1">
    <location>
        <begin position="1"/>
        <end position="24"/>
    </location>
</feature>
<dbReference type="EMBL" id="JAVFWL010000002">
    <property type="protein sequence ID" value="KAK6733526.1"/>
    <property type="molecule type" value="Genomic_DNA"/>
</dbReference>
<dbReference type="Proteomes" id="UP001303046">
    <property type="component" value="Unassembled WGS sequence"/>
</dbReference>
<protein>
    <submittedName>
        <fullName evidence="2">Uncharacterized protein</fullName>
    </submittedName>
</protein>
<keyword evidence="1" id="KW-0732">Signal</keyword>
<comment type="caution">
    <text evidence="2">The sequence shown here is derived from an EMBL/GenBank/DDBJ whole genome shotgun (WGS) entry which is preliminary data.</text>
</comment>
<accession>A0ABR1C8E0</accession>
<proteinExistence type="predicted"/>
<sequence>MTFFITSAIVLLFMFYTELSVTYAKSFYCKILCLDALLQCHLFTEPGFGVARKVEESDEEKFYRFLFGKELSMRSIILNPISVLSATLEACYQISDIRLSKTL</sequence>
<organism evidence="2 3">
    <name type="scientific">Necator americanus</name>
    <name type="common">Human hookworm</name>
    <dbReference type="NCBI Taxonomy" id="51031"/>
    <lineage>
        <taxon>Eukaryota</taxon>
        <taxon>Metazoa</taxon>
        <taxon>Ecdysozoa</taxon>
        <taxon>Nematoda</taxon>
        <taxon>Chromadorea</taxon>
        <taxon>Rhabditida</taxon>
        <taxon>Rhabditina</taxon>
        <taxon>Rhabditomorpha</taxon>
        <taxon>Strongyloidea</taxon>
        <taxon>Ancylostomatidae</taxon>
        <taxon>Bunostominae</taxon>
        <taxon>Necator</taxon>
    </lineage>
</organism>
<evidence type="ECO:0000313" key="3">
    <source>
        <dbReference type="Proteomes" id="UP001303046"/>
    </source>
</evidence>
<gene>
    <name evidence="2" type="primary">Necator_chrII.g5131</name>
    <name evidence="2" type="ORF">RB195_017339</name>
</gene>
<keyword evidence="3" id="KW-1185">Reference proteome</keyword>
<evidence type="ECO:0000256" key="1">
    <source>
        <dbReference type="SAM" id="SignalP"/>
    </source>
</evidence>
<feature type="chain" id="PRO_5046144350" evidence="1">
    <location>
        <begin position="25"/>
        <end position="103"/>
    </location>
</feature>